<gene>
    <name evidence="1" type="ORF">HHX25_04465</name>
</gene>
<accession>A0ABX1RT59</accession>
<comment type="caution">
    <text evidence="1">The sequence shown here is derived from an EMBL/GenBank/DDBJ whole genome shotgun (WGS) entry which is preliminary data.</text>
</comment>
<proteinExistence type="predicted"/>
<evidence type="ECO:0000313" key="1">
    <source>
        <dbReference type="EMBL" id="NMH86745.1"/>
    </source>
</evidence>
<sequence>MTKKKSILDIKKLSFSLLKEPYNQTEIEKSVNEIYVLFQKITEITDFDTKIEYLAAVPTAKGKALGLNHAAQCLLDYKRTVKFLKAVVMAIQEKQKAYPDELINIFYAGCGPYAPFVTLVAPLFSSNNVQFSLLEINKNSLESAKKLIESLELSNYIKATYLADAVTFKVPNPDIFHILISETLDALLYRECYVPIVFNLLPQFDKNIALIPENVCLNLTFKKNSSEETTHATAGYQEHKAGKILDVREAVSNHNSGTSIPSHLPDKEFDLKSMGDYHSILIDTEVHIHNNIKLFRGESSLTLPFEMTLEPPFKDNAIIFTYHMEHHIELKYRLN</sequence>
<name>A0ABX1RT59_9FLAO</name>
<keyword evidence="1" id="KW-0560">Oxidoreductase</keyword>
<protein>
    <submittedName>
        <fullName evidence="1">Phytanoyl-CoA dioxygenase</fullName>
    </submittedName>
</protein>
<dbReference type="EMBL" id="JABBHF010000002">
    <property type="protein sequence ID" value="NMH86745.1"/>
    <property type="molecule type" value="Genomic_DNA"/>
</dbReference>
<keyword evidence="2" id="KW-1185">Reference proteome</keyword>
<dbReference type="Gene3D" id="3.40.50.150">
    <property type="entry name" value="Vaccinia Virus protein VP39"/>
    <property type="match status" value="1"/>
</dbReference>
<dbReference type="RefSeq" id="WP_169670579.1">
    <property type="nucleotide sequence ID" value="NZ_JABBHF010000002.1"/>
</dbReference>
<reference evidence="1 2" key="1">
    <citation type="submission" date="2020-04" db="EMBL/GenBank/DDBJ databases">
        <title>A Flavivirga sp. nov.</title>
        <authorList>
            <person name="Sun X."/>
        </authorList>
    </citation>
    <scope>NUCLEOTIDE SEQUENCE [LARGE SCALE GENOMIC DNA]</scope>
    <source>
        <strain evidence="1 2">Y03</strain>
    </source>
</reference>
<keyword evidence="1" id="KW-0223">Dioxygenase</keyword>
<dbReference type="GO" id="GO:0051213">
    <property type="term" value="F:dioxygenase activity"/>
    <property type="evidence" value="ECO:0007669"/>
    <property type="project" value="UniProtKB-KW"/>
</dbReference>
<organism evidence="1 2">
    <name type="scientific">Flavivirga algicola</name>
    <dbReference type="NCBI Taxonomy" id="2729136"/>
    <lineage>
        <taxon>Bacteria</taxon>
        <taxon>Pseudomonadati</taxon>
        <taxon>Bacteroidota</taxon>
        <taxon>Flavobacteriia</taxon>
        <taxon>Flavobacteriales</taxon>
        <taxon>Flavobacteriaceae</taxon>
        <taxon>Flavivirga</taxon>
    </lineage>
</organism>
<dbReference type="Proteomes" id="UP000746690">
    <property type="component" value="Unassembled WGS sequence"/>
</dbReference>
<evidence type="ECO:0000313" key="2">
    <source>
        <dbReference type="Proteomes" id="UP000746690"/>
    </source>
</evidence>
<dbReference type="InterPro" id="IPR029063">
    <property type="entry name" value="SAM-dependent_MTases_sf"/>
</dbReference>